<dbReference type="InParanoid" id="D2VL08"/>
<dbReference type="Proteomes" id="UP000006671">
    <property type="component" value="Unassembled WGS sequence"/>
</dbReference>
<evidence type="ECO:0000313" key="4">
    <source>
        <dbReference type="EMBL" id="EFC42540.1"/>
    </source>
</evidence>
<dbReference type="RefSeq" id="XP_002675284.1">
    <property type="nucleotide sequence ID" value="XM_002675238.1"/>
</dbReference>
<dbReference type="KEGG" id="ngr:NAEGRDRAFT_58557"/>
<feature type="region of interest" description="Disordered" evidence="1">
    <location>
        <begin position="104"/>
        <end position="164"/>
    </location>
</feature>
<accession>D2VL08</accession>
<feature type="compositionally biased region" description="Low complexity" evidence="1">
    <location>
        <begin position="120"/>
        <end position="137"/>
    </location>
</feature>
<dbReference type="PANTHER" id="PTHR19308:SF14">
    <property type="entry name" value="START DOMAIN-CONTAINING PROTEIN"/>
    <property type="match status" value="1"/>
</dbReference>
<dbReference type="PROSITE" id="PS50132">
    <property type="entry name" value="RGS"/>
    <property type="match status" value="1"/>
</dbReference>
<gene>
    <name evidence="4" type="ORF">NAEGRDRAFT_58557</name>
</gene>
<feature type="compositionally biased region" description="Low complexity" evidence="1">
    <location>
        <begin position="147"/>
        <end position="164"/>
    </location>
</feature>
<dbReference type="InterPro" id="IPR023393">
    <property type="entry name" value="START-like_dom_sf"/>
</dbReference>
<keyword evidence="5" id="KW-1185">Reference proteome</keyword>
<proteinExistence type="predicted"/>
<evidence type="ECO:0000259" key="2">
    <source>
        <dbReference type="PROSITE" id="PS50132"/>
    </source>
</evidence>
<dbReference type="Gene3D" id="1.10.167.10">
    <property type="entry name" value="Regulator of G-protein Signalling 4, domain 2"/>
    <property type="match status" value="1"/>
</dbReference>
<dbReference type="SUPFAM" id="SSF55961">
    <property type="entry name" value="Bet v1-like"/>
    <property type="match status" value="1"/>
</dbReference>
<dbReference type="Pfam" id="PF00615">
    <property type="entry name" value="RGS"/>
    <property type="match status" value="1"/>
</dbReference>
<evidence type="ECO:0000256" key="1">
    <source>
        <dbReference type="SAM" id="MobiDB-lite"/>
    </source>
</evidence>
<feature type="domain" description="RGS" evidence="2">
    <location>
        <begin position="21"/>
        <end position="225"/>
    </location>
</feature>
<evidence type="ECO:0000259" key="3">
    <source>
        <dbReference type="PROSITE" id="PS50848"/>
    </source>
</evidence>
<feature type="compositionally biased region" description="Polar residues" evidence="1">
    <location>
        <begin position="104"/>
        <end position="119"/>
    </location>
</feature>
<reference evidence="4 5" key="1">
    <citation type="journal article" date="2010" name="Cell">
        <title>The genome of Naegleria gruberi illuminates early eukaryotic versatility.</title>
        <authorList>
            <person name="Fritz-Laylin L.K."/>
            <person name="Prochnik S.E."/>
            <person name="Ginger M.L."/>
            <person name="Dacks J.B."/>
            <person name="Carpenter M.L."/>
            <person name="Field M.C."/>
            <person name="Kuo A."/>
            <person name="Paredez A."/>
            <person name="Chapman J."/>
            <person name="Pham J."/>
            <person name="Shu S."/>
            <person name="Neupane R."/>
            <person name="Cipriano M."/>
            <person name="Mancuso J."/>
            <person name="Tu H."/>
            <person name="Salamov A."/>
            <person name="Lindquist E."/>
            <person name="Shapiro H."/>
            <person name="Lucas S."/>
            <person name="Grigoriev I.V."/>
            <person name="Cande W.Z."/>
            <person name="Fulton C."/>
            <person name="Rokhsar D.S."/>
            <person name="Dawson S.C."/>
        </authorList>
    </citation>
    <scope>NUCLEOTIDE SEQUENCE [LARGE SCALE GENOMIC DNA]</scope>
    <source>
        <strain evidence="4 5">NEG-M</strain>
    </source>
</reference>
<evidence type="ECO:0000313" key="5">
    <source>
        <dbReference type="Proteomes" id="UP000006671"/>
    </source>
</evidence>
<dbReference type="PANTHER" id="PTHR19308">
    <property type="entry name" value="PHOSPHATIDYLCHOLINE TRANSFER PROTEIN"/>
    <property type="match status" value="1"/>
</dbReference>
<dbReference type="GO" id="GO:0008289">
    <property type="term" value="F:lipid binding"/>
    <property type="evidence" value="ECO:0007669"/>
    <property type="project" value="InterPro"/>
</dbReference>
<sequence>MSFNDKDRLIVDQDIDQFVIYFEAIFDHPPTVKCFTGYLGATFNGESCQFLECVNEYRKVKHERKRFQMAHDLFERFIAEGANTQLNLRGDIRNKIQKVLNPDNVSSSPISIVSARTSTGGNANNNNPNSPQSNGSPVPFVSRHSLDSTNSTDSASVSSESVSTIANRCKSPTTDYSASNLSSNSTNGLNCPKNLFDEVESSVLLSLKENNFKSFLESDYFKTYLKTQPLKVLYEIGSVKEDSQLFYVESLGDLKNESFSINDFKFLKMQLSNYDPNEWEVIGSSKHHKCYFSKKSYDMGESIGLNFFKFDCTFPFNIKHVMNTIFEKEYRLQYDGNLCEIEQLNYVEKKATDGPVTGSSLMASSVTREIYKLVWPFNPREFIVSSSGVFDTSTNTYYIGKKSCVTNKAPSEPKKGVVRAVSMGGWAFQAIDENTCRYSQIFYLDFKGNIPRGVVKTILKDRAKSFLKLGTKYIKINEKRGFLCKESNEMWRSIEENGNVII</sequence>
<dbReference type="InterPro" id="IPR016137">
    <property type="entry name" value="RGS"/>
</dbReference>
<dbReference type="Gene3D" id="3.30.530.20">
    <property type="match status" value="1"/>
</dbReference>
<dbReference type="VEuPathDB" id="AmoebaDB:NAEGRDRAFT_58557"/>
<dbReference type="InterPro" id="IPR002913">
    <property type="entry name" value="START_lipid-bd_dom"/>
</dbReference>
<organism evidence="5">
    <name type="scientific">Naegleria gruberi</name>
    <name type="common">Amoeba</name>
    <dbReference type="NCBI Taxonomy" id="5762"/>
    <lineage>
        <taxon>Eukaryota</taxon>
        <taxon>Discoba</taxon>
        <taxon>Heterolobosea</taxon>
        <taxon>Tetramitia</taxon>
        <taxon>Eutetramitia</taxon>
        <taxon>Vahlkampfiidae</taxon>
        <taxon>Naegleria</taxon>
    </lineage>
</organism>
<name>D2VL08_NAEGR</name>
<dbReference type="GO" id="GO:0005737">
    <property type="term" value="C:cytoplasm"/>
    <property type="evidence" value="ECO:0007669"/>
    <property type="project" value="UniProtKB-ARBA"/>
</dbReference>
<dbReference type="EMBL" id="GG738879">
    <property type="protein sequence ID" value="EFC42540.1"/>
    <property type="molecule type" value="Genomic_DNA"/>
</dbReference>
<dbReference type="InterPro" id="IPR036305">
    <property type="entry name" value="RGS_sf"/>
</dbReference>
<dbReference type="AlphaFoldDB" id="D2VL08"/>
<dbReference type="OMA" id="TIFEKEY"/>
<feature type="domain" description="START" evidence="3">
    <location>
        <begin position="321"/>
        <end position="468"/>
    </location>
</feature>
<dbReference type="CDD" id="cd00177">
    <property type="entry name" value="START"/>
    <property type="match status" value="1"/>
</dbReference>
<dbReference type="SMART" id="SM00315">
    <property type="entry name" value="RGS"/>
    <property type="match status" value="1"/>
</dbReference>
<dbReference type="GeneID" id="8851761"/>
<dbReference type="InterPro" id="IPR044926">
    <property type="entry name" value="RGS_subdomain_2"/>
</dbReference>
<dbReference type="OrthoDB" id="10258441at2759"/>
<protein>
    <submittedName>
        <fullName evidence="4">G protein signaling regulator</fullName>
    </submittedName>
</protein>
<dbReference type="SUPFAM" id="SSF48097">
    <property type="entry name" value="Regulator of G-protein signaling, RGS"/>
    <property type="match status" value="1"/>
</dbReference>
<dbReference type="InterPro" id="IPR051213">
    <property type="entry name" value="START_lipid_transfer"/>
</dbReference>
<dbReference type="PROSITE" id="PS50848">
    <property type="entry name" value="START"/>
    <property type="match status" value="1"/>
</dbReference>